<dbReference type="OrthoDB" id="120976at2759"/>
<feature type="domain" description="Death" evidence="2">
    <location>
        <begin position="29"/>
        <end position="104"/>
    </location>
</feature>
<protein>
    <recommendedName>
        <fullName evidence="2">Death domain-containing protein</fullName>
    </recommendedName>
</protein>
<dbReference type="Gene3D" id="1.10.533.10">
    <property type="entry name" value="Death Domain, Fas"/>
    <property type="match status" value="1"/>
</dbReference>
<feature type="region of interest" description="Disordered" evidence="1">
    <location>
        <begin position="209"/>
        <end position="249"/>
    </location>
</feature>
<dbReference type="InParanoid" id="A0A1X7SY80"/>
<dbReference type="InterPro" id="IPR000488">
    <property type="entry name" value="Death_dom"/>
</dbReference>
<dbReference type="InterPro" id="IPR011029">
    <property type="entry name" value="DEATH-like_dom_sf"/>
</dbReference>
<dbReference type="CDD" id="cd01670">
    <property type="entry name" value="Death"/>
    <property type="match status" value="1"/>
</dbReference>
<proteinExistence type="predicted"/>
<evidence type="ECO:0000256" key="1">
    <source>
        <dbReference type="SAM" id="MobiDB-lite"/>
    </source>
</evidence>
<dbReference type="AlphaFoldDB" id="A0A1X7SY80"/>
<accession>A0A1X7SY80</accession>
<reference evidence="3" key="1">
    <citation type="submission" date="2017-05" db="UniProtKB">
        <authorList>
            <consortium name="EnsemblMetazoa"/>
        </authorList>
    </citation>
    <scope>IDENTIFICATION</scope>
</reference>
<name>A0A1X7SY80_AMPQE</name>
<organism evidence="3">
    <name type="scientific">Amphimedon queenslandica</name>
    <name type="common">Sponge</name>
    <dbReference type="NCBI Taxonomy" id="400682"/>
    <lineage>
        <taxon>Eukaryota</taxon>
        <taxon>Metazoa</taxon>
        <taxon>Porifera</taxon>
        <taxon>Demospongiae</taxon>
        <taxon>Heteroscleromorpha</taxon>
        <taxon>Haplosclerida</taxon>
        <taxon>Niphatidae</taxon>
        <taxon>Amphimedon</taxon>
    </lineage>
</organism>
<dbReference type="SUPFAM" id="SSF47986">
    <property type="entry name" value="DEATH domain"/>
    <property type="match status" value="1"/>
</dbReference>
<evidence type="ECO:0000259" key="2">
    <source>
        <dbReference type="PROSITE" id="PS50017"/>
    </source>
</evidence>
<evidence type="ECO:0000313" key="3">
    <source>
        <dbReference type="EnsemblMetazoa" id="Aqu2.1.07117_001"/>
    </source>
</evidence>
<dbReference type="Pfam" id="PF00531">
    <property type="entry name" value="Death"/>
    <property type="match status" value="1"/>
</dbReference>
<dbReference type="EnsemblMetazoa" id="Aqu2.1.07117_001">
    <property type="protein sequence ID" value="Aqu2.1.07117_001"/>
    <property type="gene ID" value="Aqu2.1.07117"/>
</dbReference>
<feature type="compositionally biased region" description="Polar residues" evidence="1">
    <location>
        <begin position="218"/>
        <end position="249"/>
    </location>
</feature>
<dbReference type="GO" id="GO:0007165">
    <property type="term" value="P:signal transduction"/>
    <property type="evidence" value="ECO:0007669"/>
    <property type="project" value="InterPro"/>
</dbReference>
<sequence length="703" mass="80497">MATNQTCLDIGDLIDVLDLLKKCNFQRTKWQELGLRLGLLKDTLDAIEMKHRGDVNQCLTECLSYWLHRADNVDSRGGANLNSLSDALGSMNETAVAEKLKPQVLINIFNNRHTVLSQSLCDPVSIAWLLYAERMLTQEAVSRVVSASPSIPNQREALLTAVKEAVQTDPNSLHTFANALCTISTNVSLGQTILDDIIKYFPTPEVGVVPEDHDVVPQDSTSSTDETNATQPQSASTNTEATNNSSLQPLSQVEVPVPKHLIEEFSSIRISYTRMLYNVCKILKRNLDFDDIKEFLSCYSSLSKKVEQCCDISSILRHVKDECSLTNVALLHSIVEEMKITEAEEHIKAYKTELKEFYNLIRVSLCLEKRFDSVSHLQSQTVTFTFDWEPEEHMLEDIKGILSKVSNKLLIIKYIESGNSITVTCSFPFSDVGFTVLRMIENIHMLMGQGLKKLTIGNLTLWRRQNVRQKELKEKDQDLLQHTEVISYMILEEAEYKLRDAISSKEKEDDLLFVQSDTESVKEVEEEPLYEELTVLRSKFNEIKDLPNKLSKMKIEYLRSLASNTDSDLKEIEEKRQKEKKQKTEEKPYEIDLYCNHPVTGELVRKILKVHKDELLPCVLDKAYELMELAPHIPIERCRLVQYNYVDKVMDHSFDLDEFQHQTIRQLVLGGARGYYSFALFLETRKENEIFNIYKGIGRCGCH</sequence>
<dbReference type="PROSITE" id="PS50017">
    <property type="entry name" value="DEATH_DOMAIN"/>
    <property type="match status" value="1"/>
</dbReference>